<keyword evidence="1" id="KW-0472">Membrane</keyword>
<accession>A0A7X6K667</accession>
<feature type="transmembrane region" description="Helical" evidence="1">
    <location>
        <begin position="141"/>
        <end position="161"/>
    </location>
</feature>
<feature type="transmembrane region" description="Helical" evidence="1">
    <location>
        <begin position="54"/>
        <end position="79"/>
    </location>
</feature>
<evidence type="ECO:0000256" key="1">
    <source>
        <dbReference type="SAM" id="Phobius"/>
    </source>
</evidence>
<dbReference type="RefSeq" id="WP_168486164.1">
    <property type="nucleotide sequence ID" value="NZ_JAAZSQ010000007.1"/>
</dbReference>
<proteinExistence type="predicted"/>
<dbReference type="Proteomes" id="UP000544090">
    <property type="component" value="Unassembled WGS sequence"/>
</dbReference>
<comment type="caution">
    <text evidence="2">The sequence shown here is derived from an EMBL/GenBank/DDBJ whole genome shotgun (WGS) entry which is preliminary data.</text>
</comment>
<reference evidence="2 3" key="1">
    <citation type="submission" date="2020-04" db="EMBL/GenBank/DDBJ databases">
        <title>Arthrobacter sp. nov.</title>
        <authorList>
            <person name="Liu S."/>
        </authorList>
    </citation>
    <scope>NUCLEOTIDE SEQUENCE [LARGE SCALE GENOMIC DNA]</scope>
    <source>
        <strain evidence="2 3">E918</strain>
    </source>
</reference>
<protein>
    <recommendedName>
        <fullName evidence="4">DUF2269 domain-containing protein</fullName>
    </recommendedName>
</protein>
<keyword evidence="1" id="KW-1133">Transmembrane helix</keyword>
<feature type="transmembrane region" description="Helical" evidence="1">
    <location>
        <begin position="91"/>
        <end position="111"/>
    </location>
</feature>
<keyword evidence="1" id="KW-0812">Transmembrane</keyword>
<keyword evidence="3" id="KW-1185">Reference proteome</keyword>
<gene>
    <name evidence="2" type="ORF">HGG74_09815</name>
</gene>
<dbReference type="EMBL" id="JAAZSQ010000007">
    <property type="protein sequence ID" value="NKX54830.1"/>
    <property type="molecule type" value="Genomic_DNA"/>
</dbReference>
<feature type="transmembrane region" description="Helical" evidence="1">
    <location>
        <begin position="12"/>
        <end position="34"/>
    </location>
</feature>
<evidence type="ECO:0008006" key="4">
    <source>
        <dbReference type="Google" id="ProtNLM"/>
    </source>
</evidence>
<dbReference type="AlphaFoldDB" id="A0A7X6K667"/>
<evidence type="ECO:0000313" key="3">
    <source>
        <dbReference type="Proteomes" id="UP000544090"/>
    </source>
</evidence>
<organism evidence="2 3">
    <name type="scientific">Arthrobacter mobilis</name>
    <dbReference type="NCBI Taxonomy" id="2724944"/>
    <lineage>
        <taxon>Bacteria</taxon>
        <taxon>Bacillati</taxon>
        <taxon>Actinomycetota</taxon>
        <taxon>Actinomycetes</taxon>
        <taxon>Micrococcales</taxon>
        <taxon>Micrococcaceae</taxon>
        <taxon>Arthrobacter</taxon>
    </lineage>
</organism>
<sequence length="181" mass="19402">MTNSRFRLGRRWRQVVLLVHLVSGAGWMGVDLALAPLALTGLTTGDGRLAAACYQAIAVLVPATVPYLALAMTATGILLGVGTQWGLLKYWWVFVKLVLSLILTALVWLLLLPTVGSVSKLEPASTGDQVRAGLGTFPVQVLFPVSVSFTTLAFASVLGVVKPWGRTRWGTRPDRAHPAAR</sequence>
<evidence type="ECO:0000313" key="2">
    <source>
        <dbReference type="EMBL" id="NKX54830.1"/>
    </source>
</evidence>
<name>A0A7X6K667_9MICC</name>